<dbReference type="SMART" id="SM00320">
    <property type="entry name" value="WD40"/>
    <property type="match status" value="3"/>
</dbReference>
<comment type="caution">
    <text evidence="3">The sequence shown here is derived from an EMBL/GenBank/DDBJ whole genome shotgun (WGS) entry which is preliminary data.</text>
</comment>
<organism evidence="3 4">
    <name type="scientific">Ostreobium quekettii</name>
    <dbReference type="NCBI Taxonomy" id="121088"/>
    <lineage>
        <taxon>Eukaryota</taxon>
        <taxon>Viridiplantae</taxon>
        <taxon>Chlorophyta</taxon>
        <taxon>core chlorophytes</taxon>
        <taxon>Ulvophyceae</taxon>
        <taxon>TCBD clade</taxon>
        <taxon>Bryopsidales</taxon>
        <taxon>Ostreobineae</taxon>
        <taxon>Ostreobiaceae</taxon>
        <taxon>Ostreobium</taxon>
    </lineage>
</organism>
<evidence type="ECO:0000313" key="3">
    <source>
        <dbReference type="EMBL" id="CAD7705216.1"/>
    </source>
</evidence>
<accession>A0A8S1JIU1</accession>
<dbReference type="AlphaFoldDB" id="A0A8S1JIU1"/>
<dbReference type="InterPro" id="IPR001680">
    <property type="entry name" value="WD40_rpt"/>
</dbReference>
<feature type="domain" description="DUF2415" evidence="2">
    <location>
        <begin position="416"/>
        <end position="448"/>
    </location>
</feature>
<feature type="non-terminal residue" evidence="3">
    <location>
        <position position="585"/>
    </location>
</feature>
<dbReference type="InterPro" id="IPR019417">
    <property type="entry name" value="DUF2415"/>
</dbReference>
<dbReference type="PANTHER" id="PTHR43991">
    <property type="entry name" value="WD REPEAT PROTEIN (AFU_ORTHOLOGUE AFUA_8G05640)-RELATED"/>
    <property type="match status" value="1"/>
</dbReference>
<dbReference type="InterPro" id="IPR015943">
    <property type="entry name" value="WD40/YVTN_repeat-like_dom_sf"/>
</dbReference>
<dbReference type="SUPFAM" id="SSF101908">
    <property type="entry name" value="Putative isomerase YbhE"/>
    <property type="match status" value="1"/>
</dbReference>
<dbReference type="Proteomes" id="UP000708148">
    <property type="component" value="Unassembled WGS sequence"/>
</dbReference>
<dbReference type="OrthoDB" id="545814at2759"/>
<sequence length="585" mass="62706">GADSGNSGSGQWELIDVEGVDWGLGDDALEVLGLHGLVDGDDLDDDEDGDYEGEELAADAGDSIHSGEESTDDGTIVGDGELHCTGPGYLLPQYRAYPATSSSNHHQVSDALCCKGGCCRQEGGEEVVMYTHGRMRVARLPEKSGQDLQTLAEVDLETRPHSVDRTPDGRSIAVGGQSGIITIFDVEDDKKASSSSPDEISRVLDPRVQNSGLVLRHKAVFMLNPGNMVNSLRYGIVAGRQRLVAATQDGHVLLFEDGSTGNKRPFLCTSPFGCDYTAEVTEVSMMGLVAGDDVASQDLRTAALGPFPHAVNFAVPSPDGSLLALCMDAKELYLLAAKDWYSVKQKTVLSFAHIAGKDARVLHASQAGSQYCAFSPSSKYLAATSDLTFSAIVWDLSSGDLLFHVGTNRPSLAISFAASHEELLLFAESHRRLHVVDIRYPEEPHQVVTVAPAAPGVSADQDVQESAKDSPRITGLSVREDDCVFFSTVDCLYKYHLLPPAWSRSSHRHLPSNFKAVVKLMLLAASKDKGSRLWSMPWGALEKVIAMAAMPIMEWTGCGPSDSRKKPEGVGEGDASGSEKSPKIS</sequence>
<name>A0A8S1JIU1_9CHLO</name>
<evidence type="ECO:0000256" key="1">
    <source>
        <dbReference type="SAM" id="MobiDB-lite"/>
    </source>
</evidence>
<gene>
    <name evidence="3" type="ORF">OSTQU699_LOCUS10571</name>
</gene>
<proteinExistence type="predicted"/>
<feature type="region of interest" description="Disordered" evidence="1">
    <location>
        <begin position="557"/>
        <end position="585"/>
    </location>
</feature>
<evidence type="ECO:0000259" key="2">
    <source>
        <dbReference type="Pfam" id="PF10313"/>
    </source>
</evidence>
<evidence type="ECO:0000313" key="4">
    <source>
        <dbReference type="Proteomes" id="UP000708148"/>
    </source>
</evidence>
<protein>
    <recommendedName>
        <fullName evidence="2">DUF2415 domain-containing protein</fullName>
    </recommendedName>
</protein>
<dbReference type="Gene3D" id="2.130.10.10">
    <property type="entry name" value="YVTN repeat-like/Quinoprotein amine dehydrogenase"/>
    <property type="match status" value="1"/>
</dbReference>
<keyword evidence="4" id="KW-1185">Reference proteome</keyword>
<reference evidence="3" key="1">
    <citation type="submission" date="2020-12" db="EMBL/GenBank/DDBJ databases">
        <authorList>
            <person name="Iha C."/>
        </authorList>
    </citation>
    <scope>NUCLEOTIDE SEQUENCE</scope>
</reference>
<dbReference type="EMBL" id="CAJHUC010003053">
    <property type="protein sequence ID" value="CAD7705216.1"/>
    <property type="molecule type" value="Genomic_DNA"/>
</dbReference>
<dbReference type="Pfam" id="PF10313">
    <property type="entry name" value="DUF2415"/>
    <property type="match status" value="1"/>
</dbReference>